<dbReference type="Proteomes" id="UP000050867">
    <property type="component" value="Unassembled WGS sequence"/>
</dbReference>
<sequence>MEAELAALAVSGATTLVGSMVTDSWAHVRDRVAAFLGRDRDGQTEQLAAELEAARGEVTAAQESESASVTEEIQAEWRSRLRRVLRQDPALAQELRALLEEFEPPAEGARCAGSISNSVSGGVQNAPVVQGQDFYGLSINFGGAIPPGSAQG</sequence>
<dbReference type="EMBL" id="LLZU01000037">
    <property type="protein sequence ID" value="KRV47352.1"/>
    <property type="molecule type" value="Genomic_DNA"/>
</dbReference>
<gene>
    <name evidence="1" type="ORF">AQ490_07775</name>
</gene>
<comment type="caution">
    <text evidence="1">The sequence shown here is derived from an EMBL/GenBank/DDBJ whole genome shotgun (WGS) entry which is preliminary data.</text>
</comment>
<evidence type="ECO:0000313" key="2">
    <source>
        <dbReference type="Proteomes" id="UP000050867"/>
    </source>
</evidence>
<accession>A0A0T6LN08</accession>
<keyword evidence="2" id="KW-1185">Reference proteome</keyword>
<reference evidence="1 2" key="1">
    <citation type="submission" date="2015-10" db="EMBL/GenBank/DDBJ databases">
        <title>Draft genome sequence of pyrrolomycin-producing Streptomyces vitaminophilus.</title>
        <authorList>
            <person name="Graham D.E."/>
            <person name="Mahan K.M."/>
            <person name="Klingeman D.M."/>
            <person name="Hettich R.L."/>
            <person name="Parry R.J."/>
        </authorList>
    </citation>
    <scope>NUCLEOTIDE SEQUENCE [LARGE SCALE GENOMIC DNA]</scope>
    <source>
        <strain evidence="1 2">ATCC 31673</strain>
    </source>
</reference>
<dbReference type="STRING" id="76728.AQ490_07775"/>
<evidence type="ECO:0000313" key="1">
    <source>
        <dbReference type="EMBL" id="KRV47352.1"/>
    </source>
</evidence>
<dbReference type="AlphaFoldDB" id="A0A0T6LN08"/>
<proteinExistence type="predicted"/>
<organism evidence="1 2">
    <name type="scientific">Wenjunlia vitaminophila</name>
    <name type="common">Streptomyces vitaminophilus</name>
    <dbReference type="NCBI Taxonomy" id="76728"/>
    <lineage>
        <taxon>Bacteria</taxon>
        <taxon>Bacillati</taxon>
        <taxon>Actinomycetota</taxon>
        <taxon>Actinomycetes</taxon>
        <taxon>Kitasatosporales</taxon>
        <taxon>Streptomycetaceae</taxon>
        <taxon>Wenjunlia</taxon>
    </lineage>
</organism>
<dbReference type="OrthoDB" id="3870696at2"/>
<dbReference type="RefSeq" id="WP_018384240.1">
    <property type="nucleotide sequence ID" value="NZ_LLZU01000037.1"/>
</dbReference>
<name>A0A0T6LN08_WENVI</name>
<dbReference type="eggNOG" id="ENOG502ZM1K">
    <property type="taxonomic scope" value="Bacteria"/>
</dbReference>
<protein>
    <submittedName>
        <fullName evidence="1">Uncharacterized protein</fullName>
    </submittedName>
</protein>